<accession>A0A2T2YT81</accession>
<gene>
    <name evidence="3" type="ORF">C8259_29670</name>
</gene>
<protein>
    <recommendedName>
        <fullName evidence="2">Putative amidase domain-containing protein</fullName>
    </recommendedName>
</protein>
<feature type="signal peptide" evidence="1">
    <location>
        <begin position="1"/>
        <end position="34"/>
    </location>
</feature>
<comment type="caution">
    <text evidence="3">The sequence shown here is derived from an EMBL/GenBank/DDBJ whole genome shotgun (WGS) entry which is preliminary data.</text>
</comment>
<feature type="domain" description="Putative amidase" evidence="2">
    <location>
        <begin position="63"/>
        <end position="198"/>
    </location>
</feature>
<dbReference type="EMBL" id="PYHS01000021">
    <property type="protein sequence ID" value="PSR58710.1"/>
    <property type="molecule type" value="Genomic_DNA"/>
</dbReference>
<evidence type="ECO:0000256" key="1">
    <source>
        <dbReference type="SAM" id="SignalP"/>
    </source>
</evidence>
<dbReference type="Proteomes" id="UP000241647">
    <property type="component" value="Unassembled WGS sequence"/>
</dbReference>
<dbReference type="PANTHER" id="PTHR40032">
    <property type="entry name" value="EXPORTED PROTEIN-RELATED"/>
    <property type="match status" value="1"/>
</dbReference>
<dbReference type="PANTHER" id="PTHR40032:SF1">
    <property type="entry name" value="EXPORTED PROTEIN"/>
    <property type="match status" value="1"/>
</dbReference>
<dbReference type="InterPro" id="IPR024301">
    <property type="entry name" value="Amidase_6"/>
</dbReference>
<sequence length="211" mass="23261">MSRSSLRTVCRTIASATAAAVVFLGLGLSSPAAAHAKFDAMDRLETARQAHNLLDAGYTVPWSDCTYYVSSALWLGGLAPTDEWTPKTSDPAKLASQKMLNPGPSKAAANADDFTKYMERTRTAEVKLITWSDQTASGAELGDVIAYHWEQGKADHIDHLAIVTGFTKDHHPTVSQHSPTQRDRYWSWSLEANNWIEFARPGSHAYLIHFL</sequence>
<dbReference type="AlphaFoldDB" id="A0A2T2YT81"/>
<keyword evidence="1" id="KW-0732">Signal</keyword>
<organism evidence="3 4">
    <name type="scientific">Nocardia nova</name>
    <dbReference type="NCBI Taxonomy" id="37330"/>
    <lineage>
        <taxon>Bacteria</taxon>
        <taxon>Bacillati</taxon>
        <taxon>Actinomycetota</taxon>
        <taxon>Actinomycetes</taxon>
        <taxon>Mycobacteriales</taxon>
        <taxon>Nocardiaceae</taxon>
        <taxon>Nocardia</taxon>
    </lineage>
</organism>
<reference evidence="3 4" key="1">
    <citation type="submission" date="2018-02" db="EMBL/GenBank/DDBJ databases">
        <title>8 Nocardia nova and 1 Nocardia cyriacigeorgica strain used for evolution to TMP-SMX.</title>
        <authorList>
            <person name="Mehta H."/>
            <person name="Weng J."/>
            <person name="Shamoo Y."/>
        </authorList>
    </citation>
    <scope>NUCLEOTIDE SEQUENCE [LARGE SCALE GENOMIC DNA]</scope>
    <source>
        <strain evidence="3 4">ATCC 33727</strain>
    </source>
</reference>
<name>A0A2T2YT81_9NOCA</name>
<proteinExistence type="predicted"/>
<feature type="chain" id="PRO_5038815669" description="Putative amidase domain-containing protein" evidence="1">
    <location>
        <begin position="35"/>
        <end position="211"/>
    </location>
</feature>
<evidence type="ECO:0000313" key="3">
    <source>
        <dbReference type="EMBL" id="PSR58710.1"/>
    </source>
</evidence>
<evidence type="ECO:0000313" key="4">
    <source>
        <dbReference type="Proteomes" id="UP000241647"/>
    </source>
</evidence>
<evidence type="ECO:0000259" key="2">
    <source>
        <dbReference type="Pfam" id="PF12671"/>
    </source>
</evidence>
<dbReference type="Pfam" id="PF12671">
    <property type="entry name" value="Amidase_6"/>
    <property type="match status" value="1"/>
</dbReference>